<name>A0A933S2G3_RHOPL</name>
<evidence type="ECO:0000313" key="2">
    <source>
        <dbReference type="EMBL" id="MBI5132534.1"/>
    </source>
</evidence>
<accession>A0A933S2G3</accession>
<dbReference type="GO" id="GO:0032259">
    <property type="term" value="P:methylation"/>
    <property type="evidence" value="ECO:0007669"/>
    <property type="project" value="UniProtKB-KW"/>
</dbReference>
<dbReference type="SUPFAM" id="SSF53335">
    <property type="entry name" value="S-adenosyl-L-methionine-dependent methyltransferases"/>
    <property type="match status" value="1"/>
</dbReference>
<evidence type="ECO:0000313" key="3">
    <source>
        <dbReference type="Proteomes" id="UP000782519"/>
    </source>
</evidence>
<dbReference type="Gene3D" id="3.40.50.150">
    <property type="entry name" value="Vaccinia Virus protein VP39"/>
    <property type="match status" value="1"/>
</dbReference>
<dbReference type="EMBL" id="JACRJB010000067">
    <property type="protein sequence ID" value="MBI5132534.1"/>
    <property type="molecule type" value="Genomic_DNA"/>
</dbReference>
<keyword evidence="2" id="KW-0808">Transferase</keyword>
<sequence length="240" mass="27639">MDTSVPNLPRFVWPKMVPPLDAEQTEISNDFMRHWHEVLPKKYGAIEKFNHGYPLRFLPDLPHFRTLELGAGIGAHLAFEDLSRQDYHCIELRQNMADAIMERFPQVTAAVGDCQRHLPYEDGFFDRVVVVHVLEHLPDLPACLDEVKRVLKPGGLFSVVLPCDPGLAYEVARKISAERIFKARYKLPYGWLIRREHINSPEEILQLMGERFSEIDRSYFPLKIPVANFNLCIGTTCRNG</sequence>
<organism evidence="2 3">
    <name type="scientific">Rhodopseudomonas palustris</name>
    <dbReference type="NCBI Taxonomy" id="1076"/>
    <lineage>
        <taxon>Bacteria</taxon>
        <taxon>Pseudomonadati</taxon>
        <taxon>Pseudomonadota</taxon>
        <taxon>Alphaproteobacteria</taxon>
        <taxon>Hyphomicrobiales</taxon>
        <taxon>Nitrobacteraceae</taxon>
        <taxon>Rhodopseudomonas</taxon>
    </lineage>
</organism>
<protein>
    <submittedName>
        <fullName evidence="2">Class I SAM-dependent methyltransferase</fullName>
    </submittedName>
</protein>
<dbReference type="Pfam" id="PF08241">
    <property type="entry name" value="Methyltransf_11"/>
    <property type="match status" value="1"/>
</dbReference>
<dbReference type="InterPro" id="IPR013216">
    <property type="entry name" value="Methyltransf_11"/>
</dbReference>
<keyword evidence="2" id="KW-0489">Methyltransferase</keyword>
<dbReference type="PANTHER" id="PTHR45036">
    <property type="entry name" value="METHYLTRANSFERASE LIKE 7B"/>
    <property type="match status" value="1"/>
</dbReference>
<dbReference type="InterPro" id="IPR052356">
    <property type="entry name" value="Thiol_S-MT"/>
</dbReference>
<comment type="caution">
    <text evidence="2">The sequence shown here is derived from an EMBL/GenBank/DDBJ whole genome shotgun (WGS) entry which is preliminary data.</text>
</comment>
<dbReference type="PANTHER" id="PTHR45036:SF1">
    <property type="entry name" value="METHYLTRANSFERASE LIKE 7A"/>
    <property type="match status" value="1"/>
</dbReference>
<dbReference type="InterPro" id="IPR029063">
    <property type="entry name" value="SAM-dependent_MTases_sf"/>
</dbReference>
<dbReference type="AlphaFoldDB" id="A0A933S2G3"/>
<dbReference type="GO" id="GO:0008757">
    <property type="term" value="F:S-adenosylmethionine-dependent methyltransferase activity"/>
    <property type="evidence" value="ECO:0007669"/>
    <property type="project" value="InterPro"/>
</dbReference>
<dbReference type="CDD" id="cd02440">
    <property type="entry name" value="AdoMet_MTases"/>
    <property type="match status" value="1"/>
</dbReference>
<proteinExistence type="predicted"/>
<gene>
    <name evidence="2" type="ORF">HZA66_24095</name>
</gene>
<feature type="domain" description="Methyltransferase type 11" evidence="1">
    <location>
        <begin position="67"/>
        <end position="158"/>
    </location>
</feature>
<reference evidence="2" key="1">
    <citation type="submission" date="2020-07" db="EMBL/GenBank/DDBJ databases">
        <title>Huge and variable diversity of episymbiotic CPR bacteria and DPANN archaea in groundwater ecosystems.</title>
        <authorList>
            <person name="He C.Y."/>
            <person name="Keren R."/>
            <person name="Whittaker M."/>
            <person name="Farag I.F."/>
            <person name="Doudna J."/>
            <person name="Cate J.H.D."/>
            <person name="Banfield J.F."/>
        </authorList>
    </citation>
    <scope>NUCLEOTIDE SEQUENCE</scope>
    <source>
        <strain evidence="2">NC_groundwater_1818_Pr3_B-0.1um_66_35</strain>
    </source>
</reference>
<dbReference type="Proteomes" id="UP000782519">
    <property type="component" value="Unassembled WGS sequence"/>
</dbReference>
<evidence type="ECO:0000259" key="1">
    <source>
        <dbReference type="Pfam" id="PF08241"/>
    </source>
</evidence>